<sequence length="283" mass="30541">MKIVLGRDDLAAAALEAAPGAERLDIKPVHKASKGFVNNAAADVCELAVVTLLQAAAYDKPVALLPVTMLGRHQHQTLVTMGGLGAADVWGRSVGVRSWSQTTGVWLRGFLTDEYDVNLSEVDWRTYEDGHIAEYTDPAWVKRAPEGTKLQADFLEGRLDFGIMGNELPADDRIRTAIPDALDVAAAWAAREGFVPVNHVVAFGPGFAHEDPKSVLAVYDALAEAITGPAELNPVGFEALRAPVTRVARYAYEQEVLPRRVEFDELVERTCSVLGVPASRLGG</sequence>
<dbReference type="RefSeq" id="WP_168513826.1">
    <property type="nucleotide sequence ID" value="NZ_JAAXLS010000004.1"/>
</dbReference>
<name>A0ABX1J073_9PSEU</name>
<dbReference type="EMBL" id="JAAXLS010000004">
    <property type="protein sequence ID" value="NKQ53172.1"/>
    <property type="molecule type" value="Genomic_DNA"/>
</dbReference>
<keyword evidence="2" id="KW-1185">Reference proteome</keyword>
<evidence type="ECO:0008006" key="3">
    <source>
        <dbReference type="Google" id="ProtNLM"/>
    </source>
</evidence>
<comment type="caution">
    <text evidence="1">The sequence shown here is derived from an EMBL/GenBank/DDBJ whole genome shotgun (WGS) entry which is preliminary data.</text>
</comment>
<dbReference type="SUPFAM" id="SSF53850">
    <property type="entry name" value="Periplasmic binding protein-like II"/>
    <property type="match status" value="1"/>
</dbReference>
<proteinExistence type="predicted"/>
<evidence type="ECO:0000313" key="1">
    <source>
        <dbReference type="EMBL" id="NKQ53172.1"/>
    </source>
</evidence>
<accession>A0ABX1J073</accession>
<dbReference type="Proteomes" id="UP000715441">
    <property type="component" value="Unassembled WGS sequence"/>
</dbReference>
<reference evidence="1 2" key="1">
    <citation type="submission" date="2020-04" db="EMBL/GenBank/DDBJ databases">
        <title>Novel species.</title>
        <authorList>
            <person name="Teo W.F.A."/>
            <person name="Lipun K."/>
            <person name="Srisuk N."/>
            <person name="Duangmal K."/>
        </authorList>
    </citation>
    <scope>NUCLEOTIDE SEQUENCE [LARGE SCALE GENOMIC DNA]</scope>
    <source>
        <strain evidence="1 2">K13G38</strain>
    </source>
</reference>
<evidence type="ECO:0000313" key="2">
    <source>
        <dbReference type="Proteomes" id="UP000715441"/>
    </source>
</evidence>
<gene>
    <name evidence="1" type="ORF">HFP15_09785</name>
</gene>
<organism evidence="1 2">
    <name type="scientific">Amycolatopsis acididurans</name>
    <dbReference type="NCBI Taxonomy" id="2724524"/>
    <lineage>
        <taxon>Bacteria</taxon>
        <taxon>Bacillati</taxon>
        <taxon>Actinomycetota</taxon>
        <taxon>Actinomycetes</taxon>
        <taxon>Pseudonocardiales</taxon>
        <taxon>Pseudonocardiaceae</taxon>
        <taxon>Amycolatopsis</taxon>
    </lineage>
</organism>
<protein>
    <recommendedName>
        <fullName evidence="3">4,5-dihydroxyphthalate decarboxylase</fullName>
    </recommendedName>
</protein>